<organism evidence="1 2">
    <name type="scientific">Sphaerodactylus townsendi</name>
    <dbReference type="NCBI Taxonomy" id="933632"/>
    <lineage>
        <taxon>Eukaryota</taxon>
        <taxon>Metazoa</taxon>
        <taxon>Chordata</taxon>
        <taxon>Craniata</taxon>
        <taxon>Vertebrata</taxon>
        <taxon>Euteleostomi</taxon>
        <taxon>Lepidosauria</taxon>
        <taxon>Squamata</taxon>
        <taxon>Bifurcata</taxon>
        <taxon>Gekkota</taxon>
        <taxon>Sphaerodactylidae</taxon>
        <taxon>Sphaerodactylus</taxon>
    </lineage>
</organism>
<evidence type="ECO:0000313" key="2">
    <source>
        <dbReference type="Proteomes" id="UP000827872"/>
    </source>
</evidence>
<protein>
    <submittedName>
        <fullName evidence="1">Uncharacterized protein</fullName>
    </submittedName>
</protein>
<evidence type="ECO:0000313" key="1">
    <source>
        <dbReference type="EMBL" id="KAH8014011.1"/>
    </source>
</evidence>
<keyword evidence="2" id="KW-1185">Reference proteome</keyword>
<comment type="caution">
    <text evidence="1">The sequence shown here is derived from an EMBL/GenBank/DDBJ whole genome shotgun (WGS) entry which is preliminary data.</text>
</comment>
<accession>A0ACB8G324</accession>
<sequence>MQLKQKLNASQQTATTNSIFAEEASLAQAEIEKHRIAAEAQEKLCRQQLEAAQLENISLKKETELLKQQLIETQQLLAQMDRNQFESTMKLERVTMERDVLSEEKCYLEHERYELKQRLKETIEENSKCKENEISQRFRTEAAEEALEKATSLHYEAERGRRFIEHEKEEREKQCALWMEKYNALADLVHSQEEEKSKRQNKAVCNILIFYWQNLIIKDSAKFFKV</sequence>
<reference evidence="1" key="1">
    <citation type="submission" date="2021-08" db="EMBL/GenBank/DDBJ databases">
        <title>The first chromosome-level gecko genome reveals the dynamic sex chromosomes of Neotropical dwarf geckos (Sphaerodactylidae: Sphaerodactylus).</title>
        <authorList>
            <person name="Pinto B.J."/>
            <person name="Keating S.E."/>
            <person name="Gamble T."/>
        </authorList>
    </citation>
    <scope>NUCLEOTIDE SEQUENCE</scope>
    <source>
        <strain evidence="1">TG3544</strain>
    </source>
</reference>
<proteinExistence type="predicted"/>
<gene>
    <name evidence="1" type="ORF">K3G42_024544</name>
</gene>
<dbReference type="EMBL" id="CM037615">
    <property type="protein sequence ID" value="KAH8014011.1"/>
    <property type="molecule type" value="Genomic_DNA"/>
</dbReference>
<name>A0ACB8G324_9SAUR</name>
<dbReference type="Proteomes" id="UP000827872">
    <property type="component" value="Linkage Group LG02"/>
</dbReference>